<dbReference type="GO" id="GO:0003677">
    <property type="term" value="F:DNA binding"/>
    <property type="evidence" value="ECO:0007669"/>
    <property type="project" value="InterPro"/>
</dbReference>
<dbReference type="GO" id="GO:0003700">
    <property type="term" value="F:DNA-binding transcription factor activity"/>
    <property type="evidence" value="ECO:0007669"/>
    <property type="project" value="TreeGrafter"/>
</dbReference>
<feature type="domain" description="Xylanolytic transcriptional activator regulatory" evidence="2">
    <location>
        <begin position="31"/>
        <end position="142"/>
    </location>
</feature>
<evidence type="ECO:0000256" key="1">
    <source>
        <dbReference type="ARBA" id="ARBA00023242"/>
    </source>
</evidence>
<dbReference type="Pfam" id="PF04082">
    <property type="entry name" value="Fungal_trans"/>
    <property type="match status" value="1"/>
</dbReference>
<gene>
    <name evidence="3" type="ORF">K470DRAFT_261828</name>
</gene>
<organism evidence="3 4">
    <name type="scientific">Piedraia hortae CBS 480.64</name>
    <dbReference type="NCBI Taxonomy" id="1314780"/>
    <lineage>
        <taxon>Eukaryota</taxon>
        <taxon>Fungi</taxon>
        <taxon>Dikarya</taxon>
        <taxon>Ascomycota</taxon>
        <taxon>Pezizomycotina</taxon>
        <taxon>Dothideomycetes</taxon>
        <taxon>Dothideomycetidae</taxon>
        <taxon>Capnodiales</taxon>
        <taxon>Piedraiaceae</taxon>
        <taxon>Piedraia</taxon>
    </lineage>
</organism>
<dbReference type="AlphaFoldDB" id="A0A6A7C9B1"/>
<evidence type="ECO:0000313" key="4">
    <source>
        <dbReference type="Proteomes" id="UP000799421"/>
    </source>
</evidence>
<keyword evidence="1" id="KW-0539">Nucleus</keyword>
<dbReference type="CDD" id="cd12148">
    <property type="entry name" value="fungal_TF_MHR"/>
    <property type="match status" value="1"/>
</dbReference>
<dbReference type="GO" id="GO:0006351">
    <property type="term" value="P:DNA-templated transcription"/>
    <property type="evidence" value="ECO:0007669"/>
    <property type="project" value="InterPro"/>
</dbReference>
<proteinExistence type="predicted"/>
<dbReference type="EMBL" id="MU005959">
    <property type="protein sequence ID" value="KAF2863837.1"/>
    <property type="molecule type" value="Genomic_DNA"/>
</dbReference>
<dbReference type="InterPro" id="IPR052783">
    <property type="entry name" value="Metabolic/Drug-Res_Regulator"/>
</dbReference>
<evidence type="ECO:0000313" key="3">
    <source>
        <dbReference type="EMBL" id="KAF2863837.1"/>
    </source>
</evidence>
<dbReference type="PANTHER" id="PTHR47655:SF2">
    <property type="entry name" value="QUINIC ACID UTILIZATION ACTIVATOR"/>
    <property type="match status" value="1"/>
</dbReference>
<dbReference type="OrthoDB" id="3364175at2759"/>
<dbReference type="InterPro" id="IPR007219">
    <property type="entry name" value="XnlR_reg_dom"/>
</dbReference>
<accession>A0A6A7C9B1</accession>
<dbReference type="GO" id="GO:0045944">
    <property type="term" value="P:positive regulation of transcription by RNA polymerase II"/>
    <property type="evidence" value="ECO:0007669"/>
    <property type="project" value="TreeGrafter"/>
</dbReference>
<protein>
    <recommendedName>
        <fullName evidence="2">Xylanolytic transcriptional activator regulatory domain-containing protein</fullName>
    </recommendedName>
</protein>
<dbReference type="Proteomes" id="UP000799421">
    <property type="component" value="Unassembled WGS sequence"/>
</dbReference>
<evidence type="ECO:0000259" key="2">
    <source>
        <dbReference type="Pfam" id="PF04082"/>
    </source>
</evidence>
<dbReference type="PANTHER" id="PTHR47655">
    <property type="entry name" value="QUINIC ACID UTILIZATION ACTIVATOR"/>
    <property type="match status" value="1"/>
</dbReference>
<sequence length="330" mass="36406">MIRRQSEQLLSGSKVDGPAPTALPDAAWLLLEYYFAFTQAWLPIVERQNILKTFYTYPTDNNHAELWSILALSAIQLKQATDGSYEDAKIRDFAQAQSRHSSGEASTNVRTTLLQVLLEMTCGEWQQAWMQIGSAIRTLLSLPSTNLQSLTLSAFVLESAIAHQLGISEVHLRPDYASAMGLLADDGVEEWAPWEDPLVATGEKPPTMALSTLNQLVRMTLRAYDSSGRLKLESDAASKAVVALLSNAVLTHGRLRPWAKLTTLEPEVALPPVLDGVEEDTSGLFEELAMLGHSDSDSHHSQFMQNLGFAPDLDLSEYFGRDYGVSRDGR</sequence>
<dbReference type="GO" id="GO:0008270">
    <property type="term" value="F:zinc ion binding"/>
    <property type="evidence" value="ECO:0007669"/>
    <property type="project" value="InterPro"/>
</dbReference>
<name>A0A6A7C9B1_9PEZI</name>
<keyword evidence="4" id="KW-1185">Reference proteome</keyword>
<reference evidence="3" key="1">
    <citation type="journal article" date="2020" name="Stud. Mycol.">
        <title>101 Dothideomycetes genomes: a test case for predicting lifestyles and emergence of pathogens.</title>
        <authorList>
            <person name="Haridas S."/>
            <person name="Albert R."/>
            <person name="Binder M."/>
            <person name="Bloem J."/>
            <person name="Labutti K."/>
            <person name="Salamov A."/>
            <person name="Andreopoulos B."/>
            <person name="Baker S."/>
            <person name="Barry K."/>
            <person name="Bills G."/>
            <person name="Bluhm B."/>
            <person name="Cannon C."/>
            <person name="Castanera R."/>
            <person name="Culley D."/>
            <person name="Daum C."/>
            <person name="Ezra D."/>
            <person name="Gonzalez J."/>
            <person name="Henrissat B."/>
            <person name="Kuo A."/>
            <person name="Liang C."/>
            <person name="Lipzen A."/>
            <person name="Lutzoni F."/>
            <person name="Magnuson J."/>
            <person name="Mondo S."/>
            <person name="Nolan M."/>
            <person name="Ohm R."/>
            <person name="Pangilinan J."/>
            <person name="Park H.-J."/>
            <person name="Ramirez L."/>
            <person name="Alfaro M."/>
            <person name="Sun H."/>
            <person name="Tritt A."/>
            <person name="Yoshinaga Y."/>
            <person name="Zwiers L.-H."/>
            <person name="Turgeon B."/>
            <person name="Goodwin S."/>
            <person name="Spatafora J."/>
            <person name="Crous P."/>
            <person name="Grigoriev I."/>
        </authorList>
    </citation>
    <scope>NUCLEOTIDE SEQUENCE</scope>
    <source>
        <strain evidence="3">CBS 480.64</strain>
    </source>
</reference>